<gene>
    <name evidence="1" type="ORF">MML48_4g00008177</name>
</gene>
<dbReference type="Proteomes" id="UP001056778">
    <property type="component" value="Chromosome 4"/>
</dbReference>
<name>A0ACB9T7X3_HOLOL</name>
<evidence type="ECO:0000313" key="2">
    <source>
        <dbReference type="Proteomes" id="UP001056778"/>
    </source>
</evidence>
<comment type="caution">
    <text evidence="1">The sequence shown here is derived from an EMBL/GenBank/DDBJ whole genome shotgun (WGS) entry which is preliminary data.</text>
</comment>
<organism evidence="1 2">
    <name type="scientific">Holotrichia oblita</name>
    <name type="common">Chafer beetle</name>
    <dbReference type="NCBI Taxonomy" id="644536"/>
    <lineage>
        <taxon>Eukaryota</taxon>
        <taxon>Metazoa</taxon>
        <taxon>Ecdysozoa</taxon>
        <taxon>Arthropoda</taxon>
        <taxon>Hexapoda</taxon>
        <taxon>Insecta</taxon>
        <taxon>Pterygota</taxon>
        <taxon>Neoptera</taxon>
        <taxon>Endopterygota</taxon>
        <taxon>Coleoptera</taxon>
        <taxon>Polyphaga</taxon>
        <taxon>Scarabaeiformia</taxon>
        <taxon>Scarabaeidae</taxon>
        <taxon>Melolonthinae</taxon>
        <taxon>Holotrichia</taxon>
    </lineage>
</organism>
<dbReference type="EMBL" id="CM043018">
    <property type="protein sequence ID" value="KAI4462935.1"/>
    <property type="molecule type" value="Genomic_DNA"/>
</dbReference>
<sequence length="761" mass="86554">MCKKSNKDCKMHRWPHLDEELYNCWLTRIGNPKLQDMDPKQVNKNYRVCDIHFSNFCKVDSSHKTGRSGLIARSTPTLFLPGFNETPTPENSVLKYVTATEVHEESSLSAGTSIQQDSVNSPDVEMHFPRSDFAPRKQGRGNSPFDLICGLDLHSELSECSTPKRKRSLPLAGNRSPTLGVTPKSRKAVLDTVCDYVICALDLRKRSSFLKTVGVTRKQQLTPKSRKLYHIATALQRTARRLDYENIDLKQRVELADNFIKSEEFMHTVVNDVAAKFIMSQIKLQKMKPRGRRFTLDDKLLALSIMKQSPKGYRFLQKVFALPALMFIQTFALRELVDTGDYDTKMCYKLTDGHVYATHMKKMKVSVAAQIFSHSLSASMRALARLGAVSLPKSCVDTADFLLFVDKLFDSVNGSAIKPPFGKGLYCAITKDSEHLEFWHRALPVLQSIVYVGKGKEFVPPSVSNWITTIRGLMYIWGNLSNSLTFLCPRNFNQDPVENFFGSIRSHVARNVNPTPSFFAASFKSILVNNFMSAHSPGSNCEEDNSEGALDNLRSFLERNVEEAEESATRVDIPTEVCEMEMPEADSIVRNVHAYIAGYMVRKLRKNTNRCTMCISYLSSKEASPDHILIEAREYAPSKLYRANSMFMKTFTQSLHILSNLLPKICYKPNIKQSCKLALQSVVHFPGICDVHNLKDIFTKNVVDFFVHTWIKNINRTLKGLDSKKYLLSNIRNVIAKRAHARYIKYRTRNTKIQQLKKLQT</sequence>
<proteinExistence type="predicted"/>
<protein>
    <submittedName>
        <fullName evidence="1">Thap domain</fullName>
    </submittedName>
</protein>
<evidence type="ECO:0000313" key="1">
    <source>
        <dbReference type="EMBL" id="KAI4462935.1"/>
    </source>
</evidence>
<reference evidence="1" key="1">
    <citation type="submission" date="2022-04" db="EMBL/GenBank/DDBJ databases">
        <title>Chromosome-scale genome assembly of Holotrichia oblita Faldermann.</title>
        <authorList>
            <person name="Rongchong L."/>
        </authorList>
    </citation>
    <scope>NUCLEOTIDE SEQUENCE</scope>
    <source>
        <strain evidence="1">81SQS9</strain>
    </source>
</reference>
<keyword evidence="2" id="KW-1185">Reference proteome</keyword>
<accession>A0ACB9T7X3</accession>